<evidence type="ECO:0000256" key="2">
    <source>
        <dbReference type="ARBA" id="ARBA00022840"/>
    </source>
</evidence>
<dbReference type="CDD" id="cd00009">
    <property type="entry name" value="AAA"/>
    <property type="match status" value="1"/>
</dbReference>
<dbReference type="SUPFAM" id="SSF52540">
    <property type="entry name" value="P-loop containing nucleoside triphosphate hydrolases"/>
    <property type="match status" value="1"/>
</dbReference>
<evidence type="ECO:0000313" key="6">
    <source>
        <dbReference type="EMBL" id="SCL36619.1"/>
    </source>
</evidence>
<organism evidence="6 7">
    <name type="scientific">Micromonospora rhizosphaerae</name>
    <dbReference type="NCBI Taxonomy" id="568872"/>
    <lineage>
        <taxon>Bacteria</taxon>
        <taxon>Bacillati</taxon>
        <taxon>Actinomycetota</taxon>
        <taxon>Actinomycetes</taxon>
        <taxon>Micromonosporales</taxon>
        <taxon>Micromonosporaceae</taxon>
        <taxon>Micromonospora</taxon>
    </lineage>
</organism>
<gene>
    <name evidence="6" type="ORF">GA0070624_5603</name>
</gene>
<proteinExistence type="inferred from homology"/>
<name>A0A1C6T4Q3_9ACTN</name>
<keyword evidence="7" id="KW-1185">Reference proteome</keyword>
<dbReference type="PANTHER" id="PTHR42759">
    <property type="entry name" value="MOXR FAMILY PROTEIN"/>
    <property type="match status" value="1"/>
</dbReference>
<dbReference type="RefSeq" id="WP_091345814.1">
    <property type="nucleotide sequence ID" value="NZ_FMHV01000002.1"/>
</dbReference>
<dbReference type="InterPro" id="IPR027417">
    <property type="entry name" value="P-loop_NTPase"/>
</dbReference>
<comment type="similarity">
    <text evidence="3">Belongs to the MoxR family.</text>
</comment>
<dbReference type="Proteomes" id="UP000199413">
    <property type="component" value="Unassembled WGS sequence"/>
</dbReference>
<dbReference type="InterPro" id="IPR050764">
    <property type="entry name" value="CbbQ/NirQ/NorQ/GpvN"/>
</dbReference>
<sequence>MNTNEPLGQAEAQGFATLAARLAENVNTVVLGKPEVVRLALTALFAQGHLLLEDVPGVGKTTLARAIAATVKGQWRRIQFTPDLLPSDVSGVTIFNQATRAFEFQAGPVFANIVIADEINRASPKTQSALLEVMEERTVTVDGVPHPVPQPFLVVATQNPVEMDGTYRLPEAQLDRFLMKLSVGYPDEAVEVEVLRGATVRSPETLSAVTDTATLGEMVRMARRVHIAEPLYTYAVRVAAATRSHPQVRVGVSPRGVIALTRAACAYALIDGRGWIMPEDLKTLAEPVFAHRLLLTPDAQVRGVTAVEVLRQAVASVPVPLPTGQPAPVHG</sequence>
<dbReference type="GO" id="GO:0016887">
    <property type="term" value="F:ATP hydrolysis activity"/>
    <property type="evidence" value="ECO:0007669"/>
    <property type="project" value="InterPro"/>
</dbReference>
<dbReference type="EMBL" id="FMHV01000002">
    <property type="protein sequence ID" value="SCL36619.1"/>
    <property type="molecule type" value="Genomic_DNA"/>
</dbReference>
<dbReference type="PANTHER" id="PTHR42759:SF5">
    <property type="entry name" value="METHANOL DEHYDROGENASE REGULATOR"/>
    <property type="match status" value="1"/>
</dbReference>
<dbReference type="OrthoDB" id="9808397at2"/>
<dbReference type="InterPro" id="IPR011703">
    <property type="entry name" value="ATPase_AAA-3"/>
</dbReference>
<evidence type="ECO:0000256" key="3">
    <source>
        <dbReference type="ARBA" id="ARBA00061607"/>
    </source>
</evidence>
<dbReference type="Pfam" id="PF17863">
    <property type="entry name" value="AAA_lid_2"/>
    <property type="match status" value="1"/>
</dbReference>
<evidence type="ECO:0000259" key="4">
    <source>
        <dbReference type="Pfam" id="PF07726"/>
    </source>
</evidence>
<protein>
    <submittedName>
        <fullName evidence="6">MoxR-like ATPase</fullName>
    </submittedName>
</protein>
<dbReference type="Gene3D" id="3.40.50.300">
    <property type="entry name" value="P-loop containing nucleotide triphosphate hydrolases"/>
    <property type="match status" value="1"/>
</dbReference>
<dbReference type="PIRSF" id="PIRSF002849">
    <property type="entry name" value="AAA_ATPase_chaperone_MoxR_prd"/>
    <property type="match status" value="1"/>
</dbReference>
<accession>A0A1C6T4Q3</accession>
<keyword evidence="2" id="KW-0067">ATP-binding</keyword>
<keyword evidence="1" id="KW-0547">Nucleotide-binding</keyword>
<dbReference type="InterPro" id="IPR041628">
    <property type="entry name" value="ChlI/MoxR_AAA_lid"/>
</dbReference>
<dbReference type="AlphaFoldDB" id="A0A1C6T4Q3"/>
<feature type="domain" description="ChlI/MoxR AAA lid" evidence="5">
    <location>
        <begin position="241"/>
        <end position="312"/>
    </location>
</feature>
<evidence type="ECO:0000259" key="5">
    <source>
        <dbReference type="Pfam" id="PF17863"/>
    </source>
</evidence>
<feature type="domain" description="ATPase AAA-3" evidence="4">
    <location>
        <begin position="49"/>
        <end position="179"/>
    </location>
</feature>
<dbReference type="FunFam" id="3.40.50.300:FF:000640">
    <property type="entry name" value="MoxR family ATPase"/>
    <property type="match status" value="1"/>
</dbReference>
<dbReference type="Pfam" id="PF07726">
    <property type="entry name" value="AAA_3"/>
    <property type="match status" value="1"/>
</dbReference>
<dbReference type="STRING" id="568872.GA0070624_5603"/>
<reference evidence="7" key="1">
    <citation type="submission" date="2016-06" db="EMBL/GenBank/DDBJ databases">
        <authorList>
            <person name="Varghese N."/>
            <person name="Submissions Spin"/>
        </authorList>
    </citation>
    <scope>NUCLEOTIDE SEQUENCE [LARGE SCALE GENOMIC DNA]</scope>
    <source>
        <strain evidence="7">DSM 45431</strain>
    </source>
</reference>
<dbReference type="GO" id="GO:0005524">
    <property type="term" value="F:ATP binding"/>
    <property type="evidence" value="ECO:0007669"/>
    <property type="project" value="UniProtKB-KW"/>
</dbReference>
<evidence type="ECO:0000313" key="7">
    <source>
        <dbReference type="Proteomes" id="UP000199413"/>
    </source>
</evidence>
<dbReference type="Gene3D" id="1.10.8.80">
    <property type="entry name" value="Magnesium chelatase subunit I, C-Terminal domain"/>
    <property type="match status" value="1"/>
</dbReference>
<evidence type="ECO:0000256" key="1">
    <source>
        <dbReference type="ARBA" id="ARBA00022741"/>
    </source>
</evidence>